<evidence type="ECO:0000256" key="1">
    <source>
        <dbReference type="ARBA" id="ARBA00004141"/>
    </source>
</evidence>
<dbReference type="InterPro" id="IPR020846">
    <property type="entry name" value="MFS_dom"/>
</dbReference>
<keyword evidence="5 8" id="KW-1133">Transmembrane helix</keyword>
<dbReference type="PANTHER" id="PTHR23503">
    <property type="entry name" value="SOLUTE CARRIER FAMILY 2"/>
    <property type="match status" value="1"/>
</dbReference>
<dbReference type="Proteomes" id="UP001140217">
    <property type="component" value="Unassembled WGS sequence"/>
</dbReference>
<protein>
    <submittedName>
        <fullName evidence="10">Bifunctional purine biosynthesis protein PurH</fullName>
    </submittedName>
</protein>
<comment type="subcellular location">
    <subcellularLocation>
        <location evidence="1">Membrane</location>
        <topology evidence="1">Multi-pass membrane protein</topology>
    </subcellularLocation>
</comment>
<dbReference type="AlphaFoldDB" id="A0A9W8LMV3"/>
<keyword evidence="11" id="KW-1185">Reference proteome</keyword>
<dbReference type="EMBL" id="JANBUL010000012">
    <property type="protein sequence ID" value="KAJ2785362.1"/>
    <property type="molecule type" value="Genomic_DNA"/>
</dbReference>
<evidence type="ECO:0000256" key="4">
    <source>
        <dbReference type="ARBA" id="ARBA00022692"/>
    </source>
</evidence>
<keyword evidence="6 8" id="KW-0472">Membrane</keyword>
<comment type="caution">
    <text evidence="10">The sequence shown here is derived from an EMBL/GenBank/DDBJ whole genome shotgun (WGS) entry which is preliminary data.</text>
</comment>
<dbReference type="InterPro" id="IPR045263">
    <property type="entry name" value="GLUT"/>
</dbReference>
<evidence type="ECO:0000259" key="9">
    <source>
        <dbReference type="PROSITE" id="PS50850"/>
    </source>
</evidence>
<evidence type="ECO:0000256" key="2">
    <source>
        <dbReference type="ARBA" id="ARBA00010992"/>
    </source>
</evidence>
<evidence type="ECO:0000313" key="10">
    <source>
        <dbReference type="EMBL" id="KAJ2785362.1"/>
    </source>
</evidence>
<dbReference type="InterPro" id="IPR036259">
    <property type="entry name" value="MFS_trans_sf"/>
</dbReference>
<feature type="transmembrane region" description="Helical" evidence="8">
    <location>
        <begin position="135"/>
        <end position="157"/>
    </location>
</feature>
<gene>
    <name evidence="10" type="primary">HGT20_2</name>
    <name evidence="10" type="ORF">H4R18_000573</name>
</gene>
<dbReference type="SUPFAM" id="SSF103473">
    <property type="entry name" value="MFS general substrate transporter"/>
    <property type="match status" value="1"/>
</dbReference>
<dbReference type="PANTHER" id="PTHR23503:SF8">
    <property type="entry name" value="FACILITATED GLUCOSE TRANSPORTER PROTEIN 1"/>
    <property type="match status" value="1"/>
</dbReference>
<feature type="transmembrane region" description="Helical" evidence="8">
    <location>
        <begin position="415"/>
        <end position="435"/>
    </location>
</feature>
<organism evidence="10 11">
    <name type="scientific">Coemansia javaensis</name>
    <dbReference type="NCBI Taxonomy" id="2761396"/>
    <lineage>
        <taxon>Eukaryota</taxon>
        <taxon>Fungi</taxon>
        <taxon>Fungi incertae sedis</taxon>
        <taxon>Zoopagomycota</taxon>
        <taxon>Kickxellomycotina</taxon>
        <taxon>Kickxellomycetes</taxon>
        <taxon>Kickxellales</taxon>
        <taxon>Kickxellaceae</taxon>
        <taxon>Coemansia</taxon>
    </lineage>
</organism>
<proteinExistence type="inferred from homology"/>
<feature type="transmembrane region" description="Helical" evidence="8">
    <location>
        <begin position="220"/>
        <end position="240"/>
    </location>
</feature>
<dbReference type="GO" id="GO:0015149">
    <property type="term" value="F:hexose transmembrane transporter activity"/>
    <property type="evidence" value="ECO:0007669"/>
    <property type="project" value="TreeGrafter"/>
</dbReference>
<feature type="transmembrane region" description="Helical" evidence="8">
    <location>
        <begin position="374"/>
        <end position="395"/>
    </location>
</feature>
<keyword evidence="4 8" id="KW-0812">Transmembrane</keyword>
<dbReference type="PRINTS" id="PR00171">
    <property type="entry name" value="SUGRTRNSPORT"/>
</dbReference>
<dbReference type="InterPro" id="IPR003663">
    <property type="entry name" value="Sugar/inositol_transpt"/>
</dbReference>
<dbReference type="InterPro" id="IPR005829">
    <property type="entry name" value="Sugar_transporter_CS"/>
</dbReference>
<evidence type="ECO:0000256" key="6">
    <source>
        <dbReference type="ARBA" id="ARBA00023136"/>
    </source>
</evidence>
<evidence type="ECO:0000256" key="5">
    <source>
        <dbReference type="ARBA" id="ARBA00022989"/>
    </source>
</evidence>
<reference evidence="10" key="1">
    <citation type="submission" date="2022-07" db="EMBL/GenBank/DDBJ databases">
        <title>Phylogenomic reconstructions and comparative analyses of Kickxellomycotina fungi.</title>
        <authorList>
            <person name="Reynolds N.K."/>
            <person name="Stajich J.E."/>
            <person name="Barry K."/>
            <person name="Grigoriev I.V."/>
            <person name="Crous P."/>
            <person name="Smith M.E."/>
        </authorList>
    </citation>
    <scope>NUCLEOTIDE SEQUENCE</scope>
    <source>
        <strain evidence="10">NBRC 105414</strain>
    </source>
</reference>
<dbReference type="Pfam" id="PF00083">
    <property type="entry name" value="Sugar_tr"/>
    <property type="match status" value="2"/>
</dbReference>
<evidence type="ECO:0000256" key="3">
    <source>
        <dbReference type="ARBA" id="ARBA00022448"/>
    </source>
</evidence>
<evidence type="ECO:0000256" key="7">
    <source>
        <dbReference type="SAM" id="MobiDB-lite"/>
    </source>
</evidence>
<dbReference type="GO" id="GO:0016020">
    <property type="term" value="C:membrane"/>
    <property type="evidence" value="ECO:0007669"/>
    <property type="project" value="UniProtKB-SubCell"/>
</dbReference>
<accession>A0A9W8LMV3</accession>
<feature type="transmembrane region" description="Helical" evidence="8">
    <location>
        <begin position="442"/>
        <end position="464"/>
    </location>
</feature>
<feature type="transmembrane region" description="Helical" evidence="8">
    <location>
        <begin position="103"/>
        <end position="123"/>
    </location>
</feature>
<feature type="region of interest" description="Disordered" evidence="7">
    <location>
        <begin position="1"/>
        <end position="20"/>
    </location>
</feature>
<feature type="transmembrane region" description="Helical" evidence="8">
    <location>
        <begin position="470"/>
        <end position="493"/>
    </location>
</feature>
<dbReference type="Gene3D" id="1.20.1250.20">
    <property type="entry name" value="MFS general substrate transporter like domains"/>
    <property type="match status" value="2"/>
</dbReference>
<dbReference type="OrthoDB" id="4540492at2759"/>
<dbReference type="InterPro" id="IPR005828">
    <property type="entry name" value="MFS_sugar_transport-like"/>
</dbReference>
<evidence type="ECO:0000313" key="11">
    <source>
        <dbReference type="Proteomes" id="UP001140217"/>
    </source>
</evidence>
<name>A0A9W8LMV3_9FUNG</name>
<feature type="transmembrane region" description="Helical" evidence="8">
    <location>
        <begin position="192"/>
        <end position="214"/>
    </location>
</feature>
<comment type="similarity">
    <text evidence="2">Belongs to the major facilitator superfamily. Sugar transporter (TC 2.A.1.1) family.</text>
</comment>
<feature type="transmembrane region" description="Helical" evidence="8">
    <location>
        <begin position="45"/>
        <end position="67"/>
    </location>
</feature>
<feature type="domain" description="Major facilitator superfamily (MFS) profile" evidence="9">
    <location>
        <begin position="52"/>
        <end position="558"/>
    </location>
</feature>
<keyword evidence="3" id="KW-0813">Transport</keyword>
<dbReference type="PROSITE" id="PS00217">
    <property type="entry name" value="SUGAR_TRANSPORT_2"/>
    <property type="match status" value="1"/>
</dbReference>
<feature type="transmembrane region" description="Helical" evidence="8">
    <location>
        <begin position="505"/>
        <end position="527"/>
    </location>
</feature>
<evidence type="ECO:0000256" key="8">
    <source>
        <dbReference type="SAM" id="Phobius"/>
    </source>
</evidence>
<feature type="transmembrane region" description="Helical" evidence="8">
    <location>
        <begin position="163"/>
        <end position="180"/>
    </location>
</feature>
<sequence length="606" mass="64171">MSHGPGNVAQSEPKGAHKQHHPRVFALDLHEVDSEKFQDSRNAGFSWYVLLTTLLVSLSAVSVGWLMGVMNVSKPMICQLHPTGPGNAHTGEFPERILFSDSAWAIAIGILSVGGFLGALVSGTIADSIGRRNALVVNNGLYLAGAVLMGTATTAVHFTLGRFVAGIGCGIASGVVNTYIGEISPFKWRGFYGSFFQLSIVLGLFFGQLASMFITTGTHWRVIVALPGVFALLQVALLPLRVESPRYLLKAHHFNEARHALLTLRRGYDVAAEWRESLLSLGSPDHPAAAATPMSHASAGSTPAAAPPAAATAAAAASGVHMNSSTTMKAQAGGEEGVVSSFTVGGSAIPAEPKHIAGVWQTITGRTHNDLRHLVTCCVLLMSLQQLTGITSVLFGDGSVMLDIFDPYCPLSAPWASVAVCGASLPAVLLCLVFADRLGRRALLLCSLGGMAICCALISIGMFYGPDSMVMAAVFLCYFVFNMGLGTIPWLYISEAIPGYSVGATTVLCCTIYWALSVVNGLIVPLIEDHAPQWLFVVFGSFALLGFFAVVLLVPETADAVAADVAKKHHGSIHMVVGSRSRLSTNYAASMTRIRRSLIDIITRYP</sequence>
<feature type="transmembrane region" description="Helical" evidence="8">
    <location>
        <begin position="533"/>
        <end position="554"/>
    </location>
</feature>
<dbReference type="PROSITE" id="PS50850">
    <property type="entry name" value="MFS"/>
    <property type="match status" value="1"/>
</dbReference>